<evidence type="ECO:0000256" key="2">
    <source>
        <dbReference type="ARBA" id="ARBA00023239"/>
    </source>
</evidence>
<keyword evidence="2" id="KW-0456">Lyase</keyword>
<dbReference type="InterPro" id="IPR006840">
    <property type="entry name" value="ChaC"/>
</dbReference>
<gene>
    <name evidence="3" type="ORF">C6P40_000213</name>
</gene>
<evidence type="ECO:0000313" key="3">
    <source>
        <dbReference type="EMBL" id="KAG0689041.1"/>
    </source>
</evidence>
<proteinExistence type="predicted"/>
<dbReference type="Pfam" id="PF04752">
    <property type="entry name" value="ChaC"/>
    <property type="match status" value="1"/>
</dbReference>
<dbReference type="Gene3D" id="3.10.490.10">
    <property type="entry name" value="Gamma-glutamyl cyclotransferase-like"/>
    <property type="match status" value="1"/>
</dbReference>
<dbReference type="InterPro" id="IPR013024">
    <property type="entry name" value="GGCT-like"/>
</dbReference>
<sequence>METQEDIIQNEAMWLFGYGSLLFKPPLHHLDISKSFKKYDGYVNGYIRRFWQSSYDNRGTPEFKGRVVTIIPAHEVSSTESFHNSVKEHELNHFTEEEEINRILNNPFELHKELKLSGCVYYVPPKAAKEAREYLDFREKDGYAVEEIAFNVVGTENDPVLKNFPKNENGEPMVKCVVYVGSPTNESFVGPEDINDTAHIIHKAVGPSGPNIEYLLLLQKEDPKDSYLKQLKEKVEEYSF</sequence>
<name>A0A9P7BFK8_9ASCO</name>
<dbReference type="Proteomes" id="UP000697127">
    <property type="component" value="Unassembled WGS sequence"/>
</dbReference>
<dbReference type="GO" id="GO:0006751">
    <property type="term" value="P:glutathione catabolic process"/>
    <property type="evidence" value="ECO:0007669"/>
    <property type="project" value="InterPro"/>
</dbReference>
<evidence type="ECO:0000313" key="4">
    <source>
        <dbReference type="Proteomes" id="UP000697127"/>
    </source>
</evidence>
<dbReference type="EC" id="4.3.2.7" evidence="1"/>
<reference evidence="3" key="1">
    <citation type="submission" date="2020-11" db="EMBL/GenBank/DDBJ databases">
        <title>Kefir isolates.</title>
        <authorList>
            <person name="Marcisauskas S."/>
            <person name="Kim Y."/>
            <person name="Blasche S."/>
        </authorList>
    </citation>
    <scope>NUCLEOTIDE SEQUENCE</scope>
    <source>
        <strain evidence="3">Olga-1</strain>
    </source>
</reference>
<dbReference type="GO" id="GO:0005737">
    <property type="term" value="C:cytoplasm"/>
    <property type="evidence" value="ECO:0007669"/>
    <property type="project" value="TreeGrafter"/>
</dbReference>
<keyword evidence="4" id="KW-1185">Reference proteome</keyword>
<dbReference type="CDD" id="cd06661">
    <property type="entry name" value="GGCT_like"/>
    <property type="match status" value="1"/>
</dbReference>
<accession>A0A9P7BFK8</accession>
<dbReference type="AlphaFoldDB" id="A0A9P7BFK8"/>
<dbReference type="PANTHER" id="PTHR12192">
    <property type="entry name" value="CATION TRANSPORT PROTEIN CHAC-RELATED"/>
    <property type="match status" value="1"/>
</dbReference>
<evidence type="ECO:0000256" key="1">
    <source>
        <dbReference type="ARBA" id="ARBA00012344"/>
    </source>
</evidence>
<dbReference type="EMBL" id="PUHW01000105">
    <property type="protein sequence ID" value="KAG0689041.1"/>
    <property type="molecule type" value="Genomic_DNA"/>
</dbReference>
<comment type="caution">
    <text evidence="3">The sequence shown here is derived from an EMBL/GenBank/DDBJ whole genome shotgun (WGS) entry which is preliminary data.</text>
</comment>
<dbReference type="GO" id="GO:0061928">
    <property type="term" value="F:glutathione specific gamma-glutamylcyclotransferase activity"/>
    <property type="evidence" value="ECO:0007669"/>
    <property type="project" value="UniProtKB-EC"/>
</dbReference>
<organism evidence="3 4">
    <name type="scientific">Pichia californica</name>
    <dbReference type="NCBI Taxonomy" id="460514"/>
    <lineage>
        <taxon>Eukaryota</taxon>
        <taxon>Fungi</taxon>
        <taxon>Dikarya</taxon>
        <taxon>Ascomycota</taxon>
        <taxon>Saccharomycotina</taxon>
        <taxon>Pichiomycetes</taxon>
        <taxon>Pichiales</taxon>
        <taxon>Pichiaceae</taxon>
        <taxon>Pichia</taxon>
    </lineage>
</organism>
<protein>
    <recommendedName>
        <fullName evidence="1">glutathione-specific gamma-glutamylcyclotransferase</fullName>
        <ecNumber evidence="1">4.3.2.7</ecNumber>
    </recommendedName>
</protein>
<dbReference type="PANTHER" id="PTHR12192:SF2">
    <property type="entry name" value="GLUTATHIONE-SPECIFIC GAMMA-GLUTAMYLCYCLOTRANSFERASE 2"/>
    <property type="match status" value="1"/>
</dbReference>